<evidence type="ECO:0000259" key="9">
    <source>
        <dbReference type="Pfam" id="PF01915"/>
    </source>
</evidence>
<dbReference type="EMBL" id="JAFMYW010000009">
    <property type="protein sequence ID" value="MBO0951911.1"/>
    <property type="molecule type" value="Genomic_DNA"/>
</dbReference>
<evidence type="ECO:0000256" key="1">
    <source>
        <dbReference type="ARBA" id="ARBA00000448"/>
    </source>
</evidence>
<feature type="chain" id="PRO_5046817759" description="beta-glucosidase" evidence="7">
    <location>
        <begin position="22"/>
        <end position="783"/>
    </location>
</feature>
<evidence type="ECO:0000256" key="5">
    <source>
        <dbReference type="ARBA" id="ARBA00022801"/>
    </source>
</evidence>
<organism evidence="10 11">
    <name type="scientific">Fibrella forsythiae</name>
    <dbReference type="NCBI Taxonomy" id="2817061"/>
    <lineage>
        <taxon>Bacteria</taxon>
        <taxon>Pseudomonadati</taxon>
        <taxon>Bacteroidota</taxon>
        <taxon>Cytophagia</taxon>
        <taxon>Cytophagales</taxon>
        <taxon>Spirosomataceae</taxon>
        <taxon>Fibrella</taxon>
    </lineage>
</organism>
<feature type="signal peptide" evidence="7">
    <location>
        <begin position="1"/>
        <end position="21"/>
    </location>
</feature>
<proteinExistence type="inferred from homology"/>
<evidence type="ECO:0000256" key="3">
    <source>
        <dbReference type="ARBA" id="ARBA00012744"/>
    </source>
</evidence>
<dbReference type="InterPro" id="IPR002772">
    <property type="entry name" value="Glyco_hydro_3_C"/>
</dbReference>
<evidence type="ECO:0000259" key="8">
    <source>
        <dbReference type="Pfam" id="PF00933"/>
    </source>
</evidence>
<comment type="caution">
    <text evidence="10">The sequence shown here is derived from an EMBL/GenBank/DDBJ whole genome shotgun (WGS) entry which is preliminary data.</text>
</comment>
<gene>
    <name evidence="10" type="ORF">J2I46_25230</name>
</gene>
<evidence type="ECO:0000256" key="7">
    <source>
        <dbReference type="SAM" id="SignalP"/>
    </source>
</evidence>
<keyword evidence="4 7" id="KW-0732">Signal</keyword>
<evidence type="ECO:0000256" key="2">
    <source>
        <dbReference type="ARBA" id="ARBA00005336"/>
    </source>
</evidence>
<dbReference type="Proteomes" id="UP000664628">
    <property type="component" value="Unassembled WGS sequence"/>
</dbReference>
<dbReference type="PANTHER" id="PTHR30620:SF16">
    <property type="entry name" value="LYSOSOMAL BETA GLUCOSIDASE"/>
    <property type="match status" value="1"/>
</dbReference>
<protein>
    <recommendedName>
        <fullName evidence="3">beta-glucosidase</fullName>
        <ecNumber evidence="3">3.2.1.21</ecNumber>
    </recommendedName>
</protein>
<name>A0ABS3JPI5_9BACT</name>
<dbReference type="SUPFAM" id="SSF51445">
    <property type="entry name" value="(Trans)glycosidases"/>
    <property type="match status" value="1"/>
</dbReference>
<evidence type="ECO:0000313" key="10">
    <source>
        <dbReference type="EMBL" id="MBO0951911.1"/>
    </source>
</evidence>
<accession>A0ABS3JPI5</accession>
<dbReference type="Gene3D" id="3.40.50.1700">
    <property type="entry name" value="Glycoside hydrolase family 3 C-terminal domain"/>
    <property type="match status" value="1"/>
</dbReference>
<dbReference type="InterPro" id="IPR017853">
    <property type="entry name" value="GH"/>
</dbReference>
<keyword evidence="11" id="KW-1185">Reference proteome</keyword>
<dbReference type="Pfam" id="PF01915">
    <property type="entry name" value="Glyco_hydro_3_C"/>
    <property type="match status" value="1"/>
</dbReference>
<keyword evidence="5 10" id="KW-0378">Hydrolase</keyword>
<dbReference type="GO" id="GO:0016787">
    <property type="term" value="F:hydrolase activity"/>
    <property type="evidence" value="ECO:0007669"/>
    <property type="project" value="UniProtKB-KW"/>
</dbReference>
<dbReference type="Pfam" id="PF00933">
    <property type="entry name" value="Glyco_hydro_3"/>
    <property type="match status" value="1"/>
</dbReference>
<sequence>MRKLFIPAFLISTLAAPLSQAQNWSESKNGTIVTVTNKGGQTLGYATTSGVKLIIDKGLAFKDLNKNGKLDAYEDWRLPVAVRAKDLASQMSVEQIAGLMLYSKHQPIPSAPAGPFAGTYGGKVFAESGAKPTDLSDQQKEFLTKDNVRHVLVTSVQSPAVAAGWNNNAQALVEGLGLGIPANNSSDPRHGTRADAEYNAGAGGTISMWPGSLGLAATFNPDVVKQFGHIAATEYRALGIATALSPQIDLATDPRWYRFSGTFGEDPKLTTDLARAYIDGFQTSTGSNEIKDGWGYTSVNAMVKHWPGGGSGEAGRDAHYGYGKYAVYPGNNFATHFLPFTEGAFKLAGKTSMASAVMPYYTISLGQDKKNGENVGNSYNKYIITDLLRTKYGYNGVVCTDWNITADETAVDVFLTGKSWGVEKLSVAERHYKILMAGADQFGGNNDATPVIAAYQMGVKDLGEKAMRTRMEQSAVRLLTNIFRVGLFENPYLNAETTAGIVGKPAFMDAGYQAQLKSVVMLKNKGNALPLTKGKTVYIPKRFTPAGRNFLGMNTPEKLEYPVNLAIVKKYFTVTDNPDEADYALAFIRSPDSGGGYSSADAKAGGNGYVPISLQYGDYTAQGTRNPSLGGGDPLEKFTNRSYDGKTNKTINSSDLTMVTETYAKMKGKPVIVAVQMSNPTIFSEFDKQSNAILAHFSVQDQALMDILTGVVEPSGLLPMQMPADMKTVEAQAEDVPRDMKCYVDSEGNTYDFAFGLNWKGVIHDSRTATYKKDTQKAKLASK</sequence>
<dbReference type="InterPro" id="IPR036962">
    <property type="entry name" value="Glyco_hydro_3_N_sf"/>
</dbReference>
<evidence type="ECO:0000256" key="4">
    <source>
        <dbReference type="ARBA" id="ARBA00022729"/>
    </source>
</evidence>
<dbReference type="Gene3D" id="3.20.20.300">
    <property type="entry name" value="Glycoside hydrolase, family 3, N-terminal domain"/>
    <property type="match status" value="1"/>
</dbReference>
<dbReference type="RefSeq" id="WP_207331863.1">
    <property type="nucleotide sequence ID" value="NZ_JAFMYW010000009.1"/>
</dbReference>
<feature type="domain" description="Glycoside hydrolase family 3 C-terminal" evidence="9">
    <location>
        <begin position="519"/>
        <end position="758"/>
    </location>
</feature>
<dbReference type="InterPro" id="IPR001764">
    <property type="entry name" value="Glyco_hydro_3_N"/>
</dbReference>
<comment type="catalytic activity">
    <reaction evidence="1">
        <text>Hydrolysis of terminal, non-reducing beta-D-glucosyl residues with release of beta-D-glucose.</text>
        <dbReference type="EC" id="3.2.1.21"/>
    </reaction>
</comment>
<comment type="similarity">
    <text evidence="2">Belongs to the glycosyl hydrolase 3 family.</text>
</comment>
<evidence type="ECO:0000313" key="11">
    <source>
        <dbReference type="Proteomes" id="UP000664628"/>
    </source>
</evidence>
<dbReference type="PRINTS" id="PR00133">
    <property type="entry name" value="GLHYDRLASE3"/>
</dbReference>
<dbReference type="InterPro" id="IPR036881">
    <property type="entry name" value="Glyco_hydro_3_C_sf"/>
</dbReference>
<dbReference type="EC" id="3.2.1.21" evidence="3"/>
<dbReference type="InterPro" id="IPR051915">
    <property type="entry name" value="Cellulose_Degrad_GH3"/>
</dbReference>
<feature type="domain" description="Glycoside hydrolase family 3 N-terminal" evidence="8">
    <location>
        <begin position="135"/>
        <end position="478"/>
    </location>
</feature>
<keyword evidence="6" id="KW-0326">Glycosidase</keyword>
<dbReference type="PANTHER" id="PTHR30620">
    <property type="entry name" value="PERIPLASMIC BETA-GLUCOSIDASE-RELATED"/>
    <property type="match status" value="1"/>
</dbReference>
<reference evidence="10 11" key="1">
    <citation type="submission" date="2021-03" db="EMBL/GenBank/DDBJ databases">
        <title>Fibrella sp. HMF5405 genome sequencing and assembly.</title>
        <authorList>
            <person name="Kang H."/>
            <person name="Kim H."/>
            <person name="Bae S."/>
            <person name="Joh K."/>
        </authorList>
    </citation>
    <scope>NUCLEOTIDE SEQUENCE [LARGE SCALE GENOMIC DNA]</scope>
    <source>
        <strain evidence="10 11">HMF5405</strain>
    </source>
</reference>
<evidence type="ECO:0000256" key="6">
    <source>
        <dbReference type="ARBA" id="ARBA00023295"/>
    </source>
</evidence>
<dbReference type="SUPFAM" id="SSF52279">
    <property type="entry name" value="Beta-D-glucan exohydrolase, C-terminal domain"/>
    <property type="match status" value="1"/>
</dbReference>